<keyword evidence="3" id="KW-1185">Reference proteome</keyword>
<name>A0AAD9H3K8_9PEZI</name>
<accession>A0AAD9H3K8</accession>
<organism evidence="2 3">
    <name type="scientific">Colletotrichum zoysiae</name>
    <dbReference type="NCBI Taxonomy" id="1216348"/>
    <lineage>
        <taxon>Eukaryota</taxon>
        <taxon>Fungi</taxon>
        <taxon>Dikarya</taxon>
        <taxon>Ascomycota</taxon>
        <taxon>Pezizomycotina</taxon>
        <taxon>Sordariomycetes</taxon>
        <taxon>Hypocreomycetidae</taxon>
        <taxon>Glomerellales</taxon>
        <taxon>Glomerellaceae</taxon>
        <taxon>Colletotrichum</taxon>
        <taxon>Colletotrichum graminicola species complex</taxon>
    </lineage>
</organism>
<protein>
    <submittedName>
        <fullName evidence="2">Uncharacterized protein</fullName>
    </submittedName>
</protein>
<evidence type="ECO:0000256" key="1">
    <source>
        <dbReference type="SAM" id="MobiDB-lite"/>
    </source>
</evidence>
<dbReference type="AlphaFoldDB" id="A0AAD9H3K8"/>
<sequence length="225" mass="25223">MPRAALVPQATAPWFNFSLATVRVSRRPADNKRVSGGRGNKQHPISHVLTSAKRGAGPTKLSSSERKQLYSSIGSLVKMIWRALSRENRSWETTGKLRVRPENRVGSCHLESSPTPLFSSVCLEGLLAEVHAHTLEFPATKDARHMAAAESTIIISLNQRMHYWWERGYFALEPMGLPELSDRQPNITKIRLGLRRRVLISPGQALRDGSWIHKVCSRSRPRSAS</sequence>
<reference evidence="2" key="1">
    <citation type="submission" date="2021-06" db="EMBL/GenBank/DDBJ databases">
        <title>Comparative genomics, transcriptomics and evolutionary studies reveal genomic signatures of adaptation to plant cell wall in hemibiotrophic fungi.</title>
        <authorList>
            <consortium name="DOE Joint Genome Institute"/>
            <person name="Baroncelli R."/>
            <person name="Diaz J.F."/>
            <person name="Benocci T."/>
            <person name="Peng M."/>
            <person name="Battaglia E."/>
            <person name="Haridas S."/>
            <person name="Andreopoulos W."/>
            <person name="Labutti K."/>
            <person name="Pangilinan J."/>
            <person name="Floch G.L."/>
            <person name="Makela M.R."/>
            <person name="Henrissat B."/>
            <person name="Grigoriev I.V."/>
            <person name="Crouch J.A."/>
            <person name="De Vries R.P."/>
            <person name="Sukno S.A."/>
            <person name="Thon M.R."/>
        </authorList>
    </citation>
    <scope>NUCLEOTIDE SEQUENCE</scope>
    <source>
        <strain evidence="2">MAFF235873</strain>
    </source>
</reference>
<feature type="region of interest" description="Disordered" evidence="1">
    <location>
        <begin position="28"/>
        <end position="63"/>
    </location>
</feature>
<gene>
    <name evidence="2" type="ORF">LX32DRAFT_229215</name>
</gene>
<proteinExistence type="predicted"/>
<evidence type="ECO:0000313" key="2">
    <source>
        <dbReference type="EMBL" id="KAK2021811.1"/>
    </source>
</evidence>
<evidence type="ECO:0000313" key="3">
    <source>
        <dbReference type="Proteomes" id="UP001232148"/>
    </source>
</evidence>
<comment type="caution">
    <text evidence="2">The sequence shown here is derived from an EMBL/GenBank/DDBJ whole genome shotgun (WGS) entry which is preliminary data.</text>
</comment>
<dbReference type="Proteomes" id="UP001232148">
    <property type="component" value="Unassembled WGS sequence"/>
</dbReference>
<dbReference type="EMBL" id="MU843078">
    <property type="protein sequence ID" value="KAK2021811.1"/>
    <property type="molecule type" value="Genomic_DNA"/>
</dbReference>